<evidence type="ECO:0000313" key="2">
    <source>
        <dbReference type="Proteomes" id="UP001627154"/>
    </source>
</evidence>
<sequence length="115" mass="13714">MSEILQDYWRRRRRRRRGGNDDCRVSFRVHQRNIYSQTEVGTLWETIGRPRDSREIPQCVISRVFSLYTPAALDVYTRACTDYIPERVQREYSFIELLFPLGTSACMRSIGELFQ</sequence>
<dbReference type="Proteomes" id="UP001627154">
    <property type="component" value="Unassembled WGS sequence"/>
</dbReference>
<proteinExistence type="predicted"/>
<dbReference type="EMBL" id="JBJJXI010000124">
    <property type="protein sequence ID" value="KAL3389077.1"/>
    <property type="molecule type" value="Genomic_DNA"/>
</dbReference>
<accession>A0ABD2W7I9</accession>
<protein>
    <submittedName>
        <fullName evidence="1">Uncharacterized protein</fullName>
    </submittedName>
</protein>
<reference evidence="1 2" key="1">
    <citation type="journal article" date="2024" name="bioRxiv">
        <title>A reference genome for Trichogramma kaykai: A tiny desert-dwelling parasitoid wasp with competing sex-ratio distorters.</title>
        <authorList>
            <person name="Culotta J."/>
            <person name="Lindsey A.R."/>
        </authorList>
    </citation>
    <scope>NUCLEOTIDE SEQUENCE [LARGE SCALE GENOMIC DNA]</scope>
    <source>
        <strain evidence="1 2">KSX58</strain>
    </source>
</reference>
<gene>
    <name evidence="1" type="ORF">TKK_016012</name>
</gene>
<comment type="caution">
    <text evidence="1">The sequence shown here is derived from an EMBL/GenBank/DDBJ whole genome shotgun (WGS) entry which is preliminary data.</text>
</comment>
<organism evidence="1 2">
    <name type="scientific">Trichogramma kaykai</name>
    <dbReference type="NCBI Taxonomy" id="54128"/>
    <lineage>
        <taxon>Eukaryota</taxon>
        <taxon>Metazoa</taxon>
        <taxon>Ecdysozoa</taxon>
        <taxon>Arthropoda</taxon>
        <taxon>Hexapoda</taxon>
        <taxon>Insecta</taxon>
        <taxon>Pterygota</taxon>
        <taxon>Neoptera</taxon>
        <taxon>Endopterygota</taxon>
        <taxon>Hymenoptera</taxon>
        <taxon>Apocrita</taxon>
        <taxon>Proctotrupomorpha</taxon>
        <taxon>Chalcidoidea</taxon>
        <taxon>Trichogrammatidae</taxon>
        <taxon>Trichogramma</taxon>
    </lineage>
</organism>
<dbReference type="AlphaFoldDB" id="A0ABD2W7I9"/>
<name>A0ABD2W7I9_9HYME</name>
<keyword evidence="2" id="KW-1185">Reference proteome</keyword>
<evidence type="ECO:0000313" key="1">
    <source>
        <dbReference type="EMBL" id="KAL3389077.1"/>
    </source>
</evidence>